<dbReference type="InterPro" id="IPR059064">
    <property type="entry name" value="TYRAAT2_C"/>
</dbReference>
<reference evidence="4 5" key="1">
    <citation type="journal article" date="2022" name="Nat. Plants">
        <title>Genomes of leafy and leafless Platanthera orchids illuminate the evolution of mycoheterotrophy.</title>
        <authorList>
            <person name="Li M.H."/>
            <person name="Liu K.W."/>
            <person name="Li Z."/>
            <person name="Lu H.C."/>
            <person name="Ye Q.L."/>
            <person name="Zhang D."/>
            <person name="Wang J.Y."/>
            <person name="Li Y.F."/>
            <person name="Zhong Z.M."/>
            <person name="Liu X."/>
            <person name="Yu X."/>
            <person name="Liu D.K."/>
            <person name="Tu X.D."/>
            <person name="Liu B."/>
            <person name="Hao Y."/>
            <person name="Liao X.Y."/>
            <person name="Jiang Y.T."/>
            <person name="Sun W.H."/>
            <person name="Chen J."/>
            <person name="Chen Y.Q."/>
            <person name="Ai Y."/>
            <person name="Zhai J.W."/>
            <person name="Wu S.S."/>
            <person name="Zhou Z."/>
            <person name="Hsiao Y.Y."/>
            <person name="Wu W.L."/>
            <person name="Chen Y.Y."/>
            <person name="Lin Y.F."/>
            <person name="Hsu J.L."/>
            <person name="Li C.Y."/>
            <person name="Wang Z.W."/>
            <person name="Zhao X."/>
            <person name="Zhong W.Y."/>
            <person name="Ma X.K."/>
            <person name="Ma L."/>
            <person name="Huang J."/>
            <person name="Chen G.Z."/>
            <person name="Huang M.Z."/>
            <person name="Huang L."/>
            <person name="Peng D.H."/>
            <person name="Luo Y.B."/>
            <person name="Zou S.Q."/>
            <person name="Chen S.P."/>
            <person name="Lan S."/>
            <person name="Tsai W.C."/>
            <person name="Van de Peer Y."/>
            <person name="Liu Z.J."/>
        </authorList>
    </citation>
    <scope>NUCLEOTIDE SEQUENCE [LARGE SCALE GENOMIC DNA]</scope>
    <source>
        <strain evidence="4">Lor288</strain>
    </source>
</reference>
<feature type="region of interest" description="Disordered" evidence="2">
    <location>
        <begin position="45"/>
        <end position="67"/>
    </location>
</feature>
<dbReference type="Pfam" id="PF02153">
    <property type="entry name" value="PDH_N"/>
    <property type="match status" value="1"/>
</dbReference>
<dbReference type="InterPro" id="IPR003099">
    <property type="entry name" value="Prephen_DH"/>
</dbReference>
<evidence type="ECO:0000256" key="2">
    <source>
        <dbReference type="SAM" id="MobiDB-lite"/>
    </source>
</evidence>
<proteinExistence type="predicted"/>
<keyword evidence="5" id="KW-1185">Reference proteome</keyword>
<feature type="compositionally biased region" description="Polar residues" evidence="2">
    <location>
        <begin position="45"/>
        <end position="60"/>
    </location>
</feature>
<feature type="region of interest" description="Disordered" evidence="2">
    <location>
        <begin position="402"/>
        <end position="428"/>
    </location>
</feature>
<evidence type="ECO:0000259" key="3">
    <source>
        <dbReference type="PROSITE" id="PS51176"/>
    </source>
</evidence>
<organism evidence="4 5">
    <name type="scientific">Platanthera guangdongensis</name>
    <dbReference type="NCBI Taxonomy" id="2320717"/>
    <lineage>
        <taxon>Eukaryota</taxon>
        <taxon>Viridiplantae</taxon>
        <taxon>Streptophyta</taxon>
        <taxon>Embryophyta</taxon>
        <taxon>Tracheophyta</taxon>
        <taxon>Spermatophyta</taxon>
        <taxon>Magnoliopsida</taxon>
        <taxon>Liliopsida</taxon>
        <taxon>Asparagales</taxon>
        <taxon>Orchidaceae</taxon>
        <taxon>Orchidoideae</taxon>
        <taxon>Orchideae</taxon>
        <taxon>Orchidinae</taxon>
        <taxon>Platanthera</taxon>
    </lineage>
</organism>
<dbReference type="InterPro" id="IPR045011">
    <property type="entry name" value="TYRAAT1/2"/>
</dbReference>
<dbReference type="PANTHER" id="PTHR43207:SF6">
    <property type="entry name" value="OS06G0542200 PROTEIN"/>
    <property type="match status" value="1"/>
</dbReference>
<keyword evidence="1" id="KW-0560">Oxidoreductase</keyword>
<dbReference type="Proteomes" id="UP001412067">
    <property type="component" value="Unassembled WGS sequence"/>
</dbReference>
<dbReference type="EMBL" id="JBBWWR010000008">
    <property type="protein sequence ID" value="KAK8963052.1"/>
    <property type="molecule type" value="Genomic_DNA"/>
</dbReference>
<dbReference type="SUPFAM" id="SSF51735">
    <property type="entry name" value="NAD(P)-binding Rossmann-fold domains"/>
    <property type="match status" value="1"/>
</dbReference>
<accession>A0ABR2MGQ2</accession>
<dbReference type="Gene3D" id="3.40.50.720">
    <property type="entry name" value="NAD(P)-binding Rossmann-like Domain"/>
    <property type="match status" value="1"/>
</dbReference>
<evidence type="ECO:0000256" key="1">
    <source>
        <dbReference type="ARBA" id="ARBA00023002"/>
    </source>
</evidence>
<evidence type="ECO:0000313" key="4">
    <source>
        <dbReference type="EMBL" id="KAK8963052.1"/>
    </source>
</evidence>
<gene>
    <name evidence="4" type="ORF">KSP40_PGU009593</name>
</gene>
<dbReference type="PANTHER" id="PTHR43207">
    <property type="entry name" value="AROGENATE DEHYDROGENASE-RELATED"/>
    <property type="match status" value="1"/>
</dbReference>
<dbReference type="Pfam" id="PF26213">
    <property type="entry name" value="TYRAAT1_C"/>
    <property type="match status" value="1"/>
</dbReference>
<evidence type="ECO:0000313" key="5">
    <source>
        <dbReference type="Proteomes" id="UP001412067"/>
    </source>
</evidence>
<dbReference type="PROSITE" id="PS51176">
    <property type="entry name" value="PDH_ADH"/>
    <property type="match status" value="1"/>
</dbReference>
<dbReference type="SUPFAM" id="SSF48179">
    <property type="entry name" value="6-phosphogluconate dehydrogenase C-terminal domain-like"/>
    <property type="match status" value="1"/>
</dbReference>
<dbReference type="InterPro" id="IPR046826">
    <property type="entry name" value="PDH_N"/>
</dbReference>
<dbReference type="InterPro" id="IPR036291">
    <property type="entry name" value="NAD(P)-bd_dom_sf"/>
</dbReference>
<name>A0ABR2MGQ2_9ASPA</name>
<dbReference type="InterPro" id="IPR008927">
    <property type="entry name" value="6-PGluconate_DH-like_C_sf"/>
</dbReference>
<sequence length="428" mass="48398">MASSSSSFLVRFILAKPAPQPAKKATSFSSQRPTKRHYPVIASPQNRINQTEPHNTTGNRLQHHSPRHRRGFITRSACVPAPELPLMDRPEEAPLKIGMVGFGKFGQFIARGLKRQGHAVMATSRSDYTEYCKQNGFQFFRSMDALCEENPDIMLICSSILSTESVVRKIPFHKLKPDTIFVDVLSVKQFPRNLFLEVLPPQFGIVCTHPMFGPESGKDGWTDLPFVYDLVRVASSQAGNYERFLSIFEREGCKMVEMSCEEHDRHAAGSQFITHTIGRILSHLNLESTPINTKGYETLLKLTENTVSDSFDLYYGLFMYNVNATEQIENLDRAFETVKQKLFGRLHDILRKQIVERIPATMEVNGDRRRMKRNSDNHLASPYFLPHSQDISYLTAAFAPSGKTASSSKARPSMQSLIGRGNKSEEVF</sequence>
<protein>
    <recommendedName>
        <fullName evidence="3">Prephenate/arogenate dehydrogenase domain-containing protein</fullName>
    </recommendedName>
</protein>
<feature type="compositionally biased region" description="Polar residues" evidence="2">
    <location>
        <begin position="403"/>
        <end position="416"/>
    </location>
</feature>
<feature type="domain" description="Prephenate/arogenate dehydrogenase" evidence="3">
    <location>
        <begin position="95"/>
        <end position="372"/>
    </location>
</feature>
<comment type="caution">
    <text evidence="4">The sequence shown here is derived from an EMBL/GenBank/DDBJ whole genome shotgun (WGS) entry which is preliminary data.</text>
</comment>